<accession>A0A1F7RV52</accession>
<keyword evidence="3 9" id="KW-0004">4Fe-4S</keyword>
<evidence type="ECO:0000256" key="6">
    <source>
        <dbReference type="ARBA" id="ARBA00022723"/>
    </source>
</evidence>
<evidence type="ECO:0000256" key="3">
    <source>
        <dbReference type="ARBA" id="ARBA00022485"/>
    </source>
</evidence>
<evidence type="ECO:0000256" key="7">
    <source>
        <dbReference type="ARBA" id="ARBA00023004"/>
    </source>
</evidence>
<evidence type="ECO:0000256" key="2">
    <source>
        <dbReference type="ARBA" id="ARBA00012669"/>
    </source>
</evidence>
<comment type="subcellular location">
    <subcellularLocation>
        <location evidence="9">Cytoplasm</location>
    </subcellularLocation>
</comment>
<keyword evidence="8 9" id="KW-0411">Iron-sulfur</keyword>
<evidence type="ECO:0000256" key="9">
    <source>
        <dbReference type="HAMAP-Rule" id="MF_00568"/>
    </source>
</evidence>
<comment type="catalytic activity">
    <reaction evidence="9">
        <text>iminosuccinate + dihydroxyacetone phosphate = quinolinate + phosphate + 2 H2O + H(+)</text>
        <dbReference type="Rhea" id="RHEA:25888"/>
        <dbReference type="ChEBI" id="CHEBI:15377"/>
        <dbReference type="ChEBI" id="CHEBI:15378"/>
        <dbReference type="ChEBI" id="CHEBI:29959"/>
        <dbReference type="ChEBI" id="CHEBI:43474"/>
        <dbReference type="ChEBI" id="CHEBI:57642"/>
        <dbReference type="ChEBI" id="CHEBI:77875"/>
        <dbReference type="EC" id="2.5.1.72"/>
    </reaction>
</comment>
<dbReference type="InterPro" id="IPR023066">
    <property type="entry name" value="Quinolinate_synth_type2"/>
</dbReference>
<dbReference type="NCBIfam" id="TIGR00550">
    <property type="entry name" value="nadA"/>
    <property type="match status" value="1"/>
</dbReference>
<evidence type="ECO:0000256" key="4">
    <source>
        <dbReference type="ARBA" id="ARBA00022642"/>
    </source>
</evidence>
<keyword evidence="7 9" id="KW-0408">Iron</keyword>
<comment type="cofactor">
    <cofactor evidence="9">
        <name>[4Fe-4S] cluster</name>
        <dbReference type="ChEBI" id="CHEBI:49883"/>
    </cofactor>
    <text evidence="9">Binds 1 [4Fe-4S] cluster per subunit.</text>
</comment>
<dbReference type="SUPFAM" id="SSF142754">
    <property type="entry name" value="NadA-like"/>
    <property type="match status" value="1"/>
</dbReference>
<keyword evidence="6 9" id="KW-0479">Metal-binding</keyword>
<keyword evidence="9" id="KW-0963">Cytoplasm</keyword>
<dbReference type="GO" id="GO:0046872">
    <property type="term" value="F:metal ion binding"/>
    <property type="evidence" value="ECO:0007669"/>
    <property type="project" value="UniProtKB-KW"/>
</dbReference>
<feature type="binding site" evidence="9">
    <location>
        <position position="41"/>
    </location>
    <ligand>
        <name>iminosuccinate</name>
        <dbReference type="ChEBI" id="CHEBI:77875"/>
    </ligand>
</feature>
<name>A0A1F7RV52_9BACT</name>
<dbReference type="PANTHER" id="PTHR30573:SF0">
    <property type="entry name" value="QUINOLINATE SYNTHASE, CHLOROPLASTIC"/>
    <property type="match status" value="1"/>
</dbReference>
<protein>
    <recommendedName>
        <fullName evidence="2 9">Quinolinate synthase</fullName>
        <ecNumber evidence="2 9">2.5.1.72</ecNumber>
    </recommendedName>
</protein>
<evidence type="ECO:0000313" key="11">
    <source>
        <dbReference type="Proteomes" id="UP000179266"/>
    </source>
</evidence>
<dbReference type="EC" id="2.5.1.72" evidence="2 9"/>
<comment type="caution">
    <text evidence="10">The sequence shown here is derived from an EMBL/GenBank/DDBJ whole genome shotgun (WGS) entry which is preliminary data.</text>
</comment>
<evidence type="ECO:0000256" key="8">
    <source>
        <dbReference type="ARBA" id="ARBA00023014"/>
    </source>
</evidence>
<feature type="binding site" evidence="9">
    <location>
        <position position="129"/>
    </location>
    <ligand>
        <name>iminosuccinate</name>
        <dbReference type="ChEBI" id="CHEBI:77875"/>
    </ligand>
</feature>
<proteinExistence type="inferred from homology"/>
<feature type="binding site" evidence="9">
    <location>
        <position position="171"/>
    </location>
    <ligand>
        <name>[4Fe-4S] cluster</name>
        <dbReference type="ChEBI" id="CHEBI:49883"/>
    </ligand>
</feature>
<evidence type="ECO:0000313" key="10">
    <source>
        <dbReference type="EMBL" id="OGL45436.1"/>
    </source>
</evidence>
<comment type="similarity">
    <text evidence="9">Belongs to the quinolinate synthase family. Type 2 subfamily.</text>
</comment>
<feature type="binding site" evidence="9">
    <location>
        <position position="86"/>
    </location>
    <ligand>
        <name>[4Fe-4S] cluster</name>
        <dbReference type="ChEBI" id="CHEBI:49883"/>
    </ligand>
</feature>
<dbReference type="GO" id="GO:0008987">
    <property type="term" value="F:quinolinate synthetase A activity"/>
    <property type="evidence" value="ECO:0007669"/>
    <property type="project" value="UniProtKB-UniRule"/>
</dbReference>
<feature type="binding site" evidence="9">
    <location>
        <begin position="112"/>
        <end position="114"/>
    </location>
    <ligand>
        <name>iminosuccinate</name>
        <dbReference type="ChEBI" id="CHEBI:77875"/>
    </ligand>
</feature>
<dbReference type="UniPathway" id="UPA00253">
    <property type="reaction ID" value="UER00327"/>
</dbReference>
<dbReference type="NCBIfam" id="NF006879">
    <property type="entry name" value="PRK09375.1-4"/>
    <property type="match status" value="1"/>
</dbReference>
<dbReference type="HAMAP" id="MF_00568">
    <property type="entry name" value="NadA_type2"/>
    <property type="match status" value="1"/>
</dbReference>
<dbReference type="NCBIfam" id="NF006878">
    <property type="entry name" value="PRK09375.1-2"/>
    <property type="match status" value="1"/>
</dbReference>
<dbReference type="InterPro" id="IPR003473">
    <property type="entry name" value="NadA"/>
</dbReference>
<feature type="binding site" evidence="9">
    <location>
        <position position="259"/>
    </location>
    <ligand>
        <name>[4Fe-4S] cluster</name>
        <dbReference type="ChEBI" id="CHEBI:49883"/>
    </ligand>
</feature>
<dbReference type="PANTHER" id="PTHR30573">
    <property type="entry name" value="QUINOLINATE SYNTHETASE A"/>
    <property type="match status" value="1"/>
</dbReference>
<keyword evidence="4 9" id="KW-0662">Pyridine nucleotide biosynthesis</keyword>
<dbReference type="GO" id="GO:0005737">
    <property type="term" value="C:cytoplasm"/>
    <property type="evidence" value="ECO:0007669"/>
    <property type="project" value="UniProtKB-SubCell"/>
</dbReference>
<dbReference type="EMBL" id="MGDD01000177">
    <property type="protein sequence ID" value="OGL45436.1"/>
    <property type="molecule type" value="Genomic_DNA"/>
</dbReference>
<dbReference type="GO" id="GO:0034628">
    <property type="term" value="P:'de novo' NAD+ biosynthetic process from L-aspartate"/>
    <property type="evidence" value="ECO:0007669"/>
    <property type="project" value="TreeGrafter"/>
</dbReference>
<dbReference type="Proteomes" id="UP000179266">
    <property type="component" value="Unassembled WGS sequence"/>
</dbReference>
<sequence length="302" mass="34167">MTHEELAKAIIKLKKERNAIILAHSYQRPEVQDIADFQGDSLGLSQRAVAVKEDVIVFCGVHFMAESAAILSPQKTVLIPEYRAGCPLADMATPEQVLKMRERYPDAVVISYVNTSAAVKAESDCCCTSSNALKVIEHYKDKQIIYLPDQNLAKYAMKKLNRKIILWDGYCFVHHKKITREKVEELIEAHPGIPVIAHPECPPEILELADHITSTSGMIIYVKQSPESEFIVLTESGHKHRIKQEAPEKKCYFIEQAVCASMKLITLESVYNSLKNMQYLVTVTEDIRLRAKKALEKMLEIV</sequence>
<comment type="function">
    <text evidence="9">Catalyzes the condensation of iminoaspartate with dihydroxyacetone phosphate to form quinolinate.</text>
</comment>
<dbReference type="GO" id="GO:0051539">
    <property type="term" value="F:4 iron, 4 sulfur cluster binding"/>
    <property type="evidence" value="ECO:0007669"/>
    <property type="project" value="UniProtKB-KW"/>
</dbReference>
<evidence type="ECO:0000256" key="5">
    <source>
        <dbReference type="ARBA" id="ARBA00022679"/>
    </source>
</evidence>
<dbReference type="AlphaFoldDB" id="A0A1F7RV52"/>
<keyword evidence="5 9" id="KW-0808">Transferase</keyword>
<gene>
    <name evidence="9" type="primary">nadA</name>
    <name evidence="10" type="ORF">A2161_03345</name>
</gene>
<dbReference type="InterPro" id="IPR036094">
    <property type="entry name" value="NadA_sf"/>
</dbReference>
<feature type="binding site" evidence="9">
    <location>
        <begin position="198"/>
        <end position="200"/>
    </location>
    <ligand>
        <name>iminosuccinate</name>
        <dbReference type="ChEBI" id="CHEBI:77875"/>
    </ligand>
</feature>
<comment type="pathway">
    <text evidence="1 9">Cofactor biosynthesis; NAD(+) biosynthesis; quinolinate from iminoaspartate: step 1/1.</text>
</comment>
<feature type="binding site" evidence="9">
    <location>
        <position position="215"/>
    </location>
    <ligand>
        <name>iminosuccinate</name>
        <dbReference type="ChEBI" id="CHEBI:77875"/>
    </ligand>
</feature>
<evidence type="ECO:0000256" key="1">
    <source>
        <dbReference type="ARBA" id="ARBA00005065"/>
    </source>
</evidence>
<dbReference type="Pfam" id="PF02445">
    <property type="entry name" value="NadA"/>
    <property type="match status" value="1"/>
</dbReference>
<dbReference type="Gene3D" id="3.40.50.10800">
    <property type="entry name" value="NadA-like"/>
    <property type="match status" value="3"/>
</dbReference>
<feature type="binding site" evidence="9">
    <location>
        <position position="24"/>
    </location>
    <ligand>
        <name>iminosuccinate</name>
        <dbReference type="ChEBI" id="CHEBI:77875"/>
    </ligand>
</feature>
<reference evidence="10 11" key="1">
    <citation type="journal article" date="2016" name="Nat. Commun.">
        <title>Thousands of microbial genomes shed light on interconnected biogeochemical processes in an aquifer system.</title>
        <authorList>
            <person name="Anantharaman K."/>
            <person name="Brown C.T."/>
            <person name="Hug L.A."/>
            <person name="Sharon I."/>
            <person name="Castelle C.J."/>
            <person name="Probst A.J."/>
            <person name="Thomas B.C."/>
            <person name="Singh A."/>
            <person name="Wilkins M.J."/>
            <person name="Karaoz U."/>
            <person name="Brodie E.L."/>
            <person name="Williams K.H."/>
            <person name="Hubbard S.S."/>
            <person name="Banfield J.F."/>
        </authorList>
    </citation>
    <scope>NUCLEOTIDE SEQUENCE [LARGE SCALE GENOMIC DNA]</scope>
</reference>
<organism evidence="10 11">
    <name type="scientific">Candidatus Schekmanbacteria bacterium RBG_13_48_7</name>
    <dbReference type="NCBI Taxonomy" id="1817878"/>
    <lineage>
        <taxon>Bacteria</taxon>
        <taxon>Candidatus Schekmaniibacteriota</taxon>
    </lineage>
</organism>